<dbReference type="InterPro" id="IPR000700">
    <property type="entry name" value="PAS-assoc_C"/>
</dbReference>
<dbReference type="PANTHER" id="PTHR43065">
    <property type="entry name" value="SENSOR HISTIDINE KINASE"/>
    <property type="match status" value="1"/>
</dbReference>
<feature type="transmembrane region" description="Helical" evidence="1">
    <location>
        <begin position="89"/>
        <end position="106"/>
    </location>
</feature>
<comment type="caution">
    <text evidence="4">The sequence shown here is derived from an EMBL/GenBank/DDBJ whole genome shotgun (WGS) entry which is preliminary data.</text>
</comment>
<feature type="transmembrane region" description="Helical" evidence="1">
    <location>
        <begin position="37"/>
        <end position="56"/>
    </location>
</feature>
<dbReference type="InterPro" id="IPR036890">
    <property type="entry name" value="HATPase_C_sf"/>
</dbReference>
<dbReference type="PROSITE" id="PS50113">
    <property type="entry name" value="PAC"/>
    <property type="match status" value="1"/>
</dbReference>
<dbReference type="Pfam" id="PF02518">
    <property type="entry name" value="HATPase_c"/>
    <property type="match status" value="1"/>
</dbReference>
<dbReference type="CDD" id="cd00130">
    <property type="entry name" value="PAS"/>
    <property type="match status" value="1"/>
</dbReference>
<evidence type="ECO:0000313" key="5">
    <source>
        <dbReference type="Proteomes" id="UP000217784"/>
    </source>
</evidence>
<dbReference type="SUPFAM" id="SSF55785">
    <property type="entry name" value="PYP-like sensor domain (PAS domain)"/>
    <property type="match status" value="1"/>
</dbReference>
<evidence type="ECO:0000256" key="1">
    <source>
        <dbReference type="SAM" id="Phobius"/>
    </source>
</evidence>
<sequence>MRINLMLQNKKYQIAVIGLLIGFSLFLIYYFHYMLGISVVFTHFFYIPIILAAIWWKKKGLIVPLLLSLALILSHIFSGEISLPVTEDYLRSVMFIFVGVIVVILSNEIEKSRESLSESEEKYRSVVESAVAAIITLNSDGNIISWNKGAHNIFGYTENEIIGKSATILMPEKYREKFYSGLRKSNEKYNSFNKEGMDALRKNRNEFPFDMSVATWNSRGENYFTAIIYDITERKRAEKQLKESLNEKEILLKEIHHRVKNNLMVISSLLSLQSRYIKDKTTLNIFKESQSRARSMALIHEKLYNSNDLKRINFGEYIRTLTTDLFYTYVADPNLIKLNMDVEDIMLDINTAVPLGLIVNELVSNSMKHAFPIAYGSELRENISTNPNEINVNFKSEDDDFILIVKDNGVGFPEGLDFKNLDSLGLRLVNSLTDQIRGNIQLKVDDGTEFKIIFKENEY</sequence>
<dbReference type="NCBIfam" id="TIGR00229">
    <property type="entry name" value="sensory_box"/>
    <property type="match status" value="1"/>
</dbReference>
<evidence type="ECO:0008006" key="6">
    <source>
        <dbReference type="Google" id="ProtNLM"/>
    </source>
</evidence>
<feature type="transmembrane region" description="Helical" evidence="1">
    <location>
        <begin position="61"/>
        <end position="77"/>
    </location>
</feature>
<organism evidence="4 5">
    <name type="scientific">Methanobacterium bryantii</name>
    <dbReference type="NCBI Taxonomy" id="2161"/>
    <lineage>
        <taxon>Archaea</taxon>
        <taxon>Methanobacteriati</taxon>
        <taxon>Methanobacteriota</taxon>
        <taxon>Methanomada group</taxon>
        <taxon>Methanobacteria</taxon>
        <taxon>Methanobacteriales</taxon>
        <taxon>Methanobacteriaceae</taxon>
        <taxon>Methanobacterium</taxon>
    </lineage>
</organism>
<dbReference type="InterPro" id="IPR000014">
    <property type="entry name" value="PAS"/>
</dbReference>
<dbReference type="OrthoDB" id="8127at2157"/>
<dbReference type="RefSeq" id="WP_069582615.1">
    <property type="nucleotide sequence ID" value="NZ_LMVM01000001.1"/>
</dbReference>
<dbReference type="SMART" id="SM00091">
    <property type="entry name" value="PAS"/>
    <property type="match status" value="1"/>
</dbReference>
<dbReference type="InterPro" id="IPR003594">
    <property type="entry name" value="HATPase_dom"/>
</dbReference>
<dbReference type="SMART" id="SM00387">
    <property type="entry name" value="HATPase_c"/>
    <property type="match status" value="1"/>
</dbReference>
<name>A0A2A2HAI8_METBR</name>
<dbReference type="EMBL" id="LMVM01000001">
    <property type="protein sequence ID" value="PAV06365.1"/>
    <property type="molecule type" value="Genomic_DNA"/>
</dbReference>
<dbReference type="PANTHER" id="PTHR43065:SF23">
    <property type="entry name" value="SENSOR HISTIDINE KINASE PDTAS"/>
    <property type="match status" value="1"/>
</dbReference>
<keyword evidence="1" id="KW-0472">Membrane</keyword>
<dbReference type="Gene3D" id="3.30.450.20">
    <property type="entry name" value="PAS domain"/>
    <property type="match status" value="1"/>
</dbReference>
<protein>
    <recommendedName>
        <fullName evidence="6">Histidine kinase</fullName>
    </recommendedName>
</protein>
<evidence type="ECO:0000313" key="4">
    <source>
        <dbReference type="EMBL" id="PAV06365.1"/>
    </source>
</evidence>
<keyword evidence="1" id="KW-0812">Transmembrane</keyword>
<dbReference type="Pfam" id="PF13426">
    <property type="entry name" value="PAS_9"/>
    <property type="match status" value="1"/>
</dbReference>
<dbReference type="AlphaFoldDB" id="A0A2A2HAI8"/>
<dbReference type="SUPFAM" id="SSF55874">
    <property type="entry name" value="ATPase domain of HSP90 chaperone/DNA topoisomerase II/histidine kinase"/>
    <property type="match status" value="1"/>
</dbReference>
<dbReference type="PROSITE" id="PS50112">
    <property type="entry name" value="PAS"/>
    <property type="match status" value="1"/>
</dbReference>
<feature type="domain" description="PAS" evidence="2">
    <location>
        <begin position="119"/>
        <end position="172"/>
    </location>
</feature>
<gene>
    <name evidence="4" type="ORF">ASJ80_16225</name>
</gene>
<dbReference type="Gene3D" id="3.30.565.10">
    <property type="entry name" value="Histidine kinase-like ATPase, C-terminal domain"/>
    <property type="match status" value="1"/>
</dbReference>
<reference evidence="4 5" key="1">
    <citation type="journal article" date="2017" name="BMC Genomics">
        <title>Genomic analysis of methanogenic archaea reveals a shift towards energy conservation.</title>
        <authorList>
            <person name="Gilmore S.P."/>
            <person name="Henske J.K."/>
            <person name="Sexton J.A."/>
            <person name="Solomon K.V."/>
            <person name="Seppala S."/>
            <person name="Yoo J.I."/>
            <person name="Huyett L.M."/>
            <person name="Pressman A."/>
            <person name="Cogan J.Z."/>
            <person name="Kivenson V."/>
            <person name="Peng X."/>
            <person name="Tan Y."/>
            <person name="Valentine D.L."/>
            <person name="O'Malley M.A."/>
        </authorList>
    </citation>
    <scope>NUCLEOTIDE SEQUENCE [LARGE SCALE GENOMIC DNA]</scope>
    <source>
        <strain evidence="4 5">M.o.H.</strain>
    </source>
</reference>
<dbReference type="Pfam" id="PF07568">
    <property type="entry name" value="HisKA_2"/>
    <property type="match status" value="1"/>
</dbReference>
<proteinExistence type="predicted"/>
<dbReference type="Proteomes" id="UP000217784">
    <property type="component" value="Unassembled WGS sequence"/>
</dbReference>
<keyword evidence="5" id="KW-1185">Reference proteome</keyword>
<dbReference type="InterPro" id="IPR035965">
    <property type="entry name" value="PAS-like_dom_sf"/>
</dbReference>
<dbReference type="InterPro" id="IPR011495">
    <property type="entry name" value="Sig_transdc_His_kin_sub2_dim/P"/>
</dbReference>
<accession>A0A2A2HAI8</accession>
<keyword evidence="1" id="KW-1133">Transmembrane helix</keyword>
<evidence type="ECO:0000259" key="2">
    <source>
        <dbReference type="PROSITE" id="PS50112"/>
    </source>
</evidence>
<feature type="domain" description="PAC" evidence="3">
    <location>
        <begin position="193"/>
        <end position="243"/>
    </location>
</feature>
<feature type="transmembrane region" description="Helical" evidence="1">
    <location>
        <begin position="12"/>
        <end position="31"/>
    </location>
</feature>
<evidence type="ECO:0000259" key="3">
    <source>
        <dbReference type="PROSITE" id="PS50113"/>
    </source>
</evidence>